<keyword evidence="2 5" id="KW-0812">Transmembrane</keyword>
<dbReference type="GO" id="GO:0065002">
    <property type="term" value="P:intracellular protein transmembrane transport"/>
    <property type="evidence" value="ECO:0007669"/>
    <property type="project" value="TreeGrafter"/>
</dbReference>
<dbReference type="GO" id="GO:0043953">
    <property type="term" value="P:protein transport by the Tat complex"/>
    <property type="evidence" value="ECO:0007669"/>
    <property type="project" value="UniProtKB-UniRule"/>
</dbReference>
<keyword evidence="5" id="KW-0813">Transport</keyword>
<evidence type="ECO:0000313" key="7">
    <source>
        <dbReference type="Proteomes" id="UP000001401"/>
    </source>
</evidence>
<keyword evidence="5" id="KW-1003">Cell membrane</keyword>
<feature type="transmembrane region" description="Helical" evidence="5">
    <location>
        <begin position="150"/>
        <end position="176"/>
    </location>
</feature>
<evidence type="ECO:0000313" key="6">
    <source>
        <dbReference type="EMBL" id="ADU30199.1"/>
    </source>
</evidence>
<feature type="transmembrane region" description="Helical" evidence="5">
    <location>
        <begin position="20"/>
        <end position="41"/>
    </location>
</feature>
<feature type="transmembrane region" description="Helical" evidence="5">
    <location>
        <begin position="188"/>
        <end position="205"/>
    </location>
</feature>
<feature type="transmembrane region" description="Helical" evidence="5">
    <location>
        <begin position="100"/>
        <end position="130"/>
    </location>
</feature>
<dbReference type="OrthoDB" id="9777044at2"/>
<name>E6U083_EVAC2</name>
<dbReference type="Proteomes" id="UP000001401">
    <property type="component" value="Chromosome"/>
</dbReference>
<dbReference type="NCBIfam" id="TIGR00945">
    <property type="entry name" value="tatC"/>
    <property type="match status" value="1"/>
</dbReference>
<organism evidence="6 7">
    <name type="scientific">Evansella cellulosilytica (strain ATCC 21833 / DSM 2522 / FERM P-1141 / JCM 9156 / N-4)</name>
    <name type="common">Bacillus cellulosilyticus</name>
    <dbReference type="NCBI Taxonomy" id="649639"/>
    <lineage>
        <taxon>Bacteria</taxon>
        <taxon>Bacillati</taxon>
        <taxon>Bacillota</taxon>
        <taxon>Bacilli</taxon>
        <taxon>Bacillales</taxon>
        <taxon>Bacillaceae</taxon>
        <taxon>Evansella</taxon>
    </lineage>
</organism>
<comment type="function">
    <text evidence="5">Part of the twin-arginine translocation (Tat) system that transports large folded proteins containing a characteristic twin-arginine motif in their signal peptide across membranes.</text>
</comment>
<comment type="subunit">
    <text evidence="5">Forms a complex with TatA.</text>
</comment>
<gene>
    <name evidence="5" type="primary">tatC</name>
    <name evidence="6" type="ordered locus">Bcell_1937</name>
</gene>
<keyword evidence="4 5" id="KW-0472">Membrane</keyword>
<evidence type="ECO:0000256" key="1">
    <source>
        <dbReference type="ARBA" id="ARBA00004141"/>
    </source>
</evidence>
<dbReference type="RefSeq" id="WP_013488535.1">
    <property type="nucleotide sequence ID" value="NC_014829.1"/>
</dbReference>
<dbReference type="KEGG" id="bco:Bcell_1937"/>
<evidence type="ECO:0000256" key="3">
    <source>
        <dbReference type="ARBA" id="ARBA00022989"/>
    </source>
</evidence>
<keyword evidence="5" id="KW-0811">Translocation</keyword>
<dbReference type="AlphaFoldDB" id="E6U083"/>
<reference evidence="6 7" key="1">
    <citation type="submission" date="2010-12" db="EMBL/GenBank/DDBJ databases">
        <title>Complete sequence of Bacillus cellulosilyticus DSM 2522.</title>
        <authorList>
            <consortium name="US DOE Joint Genome Institute"/>
            <person name="Lucas S."/>
            <person name="Copeland A."/>
            <person name="Lapidus A."/>
            <person name="Cheng J.-F."/>
            <person name="Bruce D."/>
            <person name="Goodwin L."/>
            <person name="Pitluck S."/>
            <person name="Chertkov O."/>
            <person name="Detter J.C."/>
            <person name="Han C."/>
            <person name="Tapia R."/>
            <person name="Land M."/>
            <person name="Hauser L."/>
            <person name="Jeffries C."/>
            <person name="Kyrpides N."/>
            <person name="Ivanova N."/>
            <person name="Mikhailova N."/>
            <person name="Brumm P."/>
            <person name="Mead D."/>
            <person name="Woyke T."/>
        </authorList>
    </citation>
    <scope>NUCLEOTIDE SEQUENCE [LARGE SCALE GENOMIC DNA]</scope>
    <source>
        <strain evidence="7">ATCC 21833 / DSM 2522 / FERM P-1141 / JCM 9156 / N-4</strain>
    </source>
</reference>
<accession>E6U083</accession>
<sequence>MSNENMNILDHLEELRKRIIITLSAFLVFFVVAFIFVRDIYSWFVKDLDGNLTVLGPLDIIWVFFAIAGVIALTLTVPLLIFQIWLFVKPALTPKERKTTLLYIPGSFFLFIAGLCFGYFIVLPLVMNFLLGLGEGLFQTMFTPDRYFQFVIRMTLPFSILFELPLVVMFLTSLGLISPVGMRKNRKYAYFVIVVISVLISPPDFLSDVLMIIPLVFLYEISISLCSVVYKRKQKREEKG</sequence>
<evidence type="ECO:0000256" key="4">
    <source>
        <dbReference type="ARBA" id="ARBA00023136"/>
    </source>
</evidence>
<keyword evidence="3 5" id="KW-1133">Transmembrane helix</keyword>
<dbReference type="STRING" id="649639.Bcell_1937"/>
<dbReference type="Pfam" id="PF00902">
    <property type="entry name" value="TatC"/>
    <property type="match status" value="1"/>
</dbReference>
<dbReference type="InterPro" id="IPR002033">
    <property type="entry name" value="TatC"/>
</dbReference>
<dbReference type="EMBL" id="CP002394">
    <property type="protein sequence ID" value="ADU30199.1"/>
    <property type="molecule type" value="Genomic_DNA"/>
</dbReference>
<comment type="similarity">
    <text evidence="5">Belongs to the TatC family.</text>
</comment>
<dbReference type="eggNOG" id="COG0805">
    <property type="taxonomic scope" value="Bacteria"/>
</dbReference>
<feature type="transmembrane region" description="Helical" evidence="5">
    <location>
        <begin position="61"/>
        <end position="88"/>
    </location>
</feature>
<dbReference type="HOGENOM" id="CLU_031942_3_1_9"/>
<evidence type="ECO:0000256" key="5">
    <source>
        <dbReference type="HAMAP-Rule" id="MF_00902"/>
    </source>
</evidence>
<dbReference type="PANTHER" id="PTHR30371:SF4">
    <property type="entry name" value="SEC-INDEPENDENT PROTEIN TRANSLOCASE PROTEIN TATCD"/>
    <property type="match status" value="1"/>
</dbReference>
<proteinExistence type="inferred from homology"/>
<comment type="subcellular location">
    <subcellularLocation>
        <location evidence="5">Cell membrane</location>
        <topology evidence="5">Multi-pass membrane protein</topology>
    </subcellularLocation>
    <subcellularLocation>
        <location evidence="1">Membrane</location>
        <topology evidence="1">Multi-pass membrane protein</topology>
    </subcellularLocation>
</comment>
<dbReference type="GO" id="GO:0033281">
    <property type="term" value="C:TAT protein transport complex"/>
    <property type="evidence" value="ECO:0007669"/>
    <property type="project" value="UniProtKB-UniRule"/>
</dbReference>
<dbReference type="PRINTS" id="PR01840">
    <property type="entry name" value="TATCFAMILY"/>
</dbReference>
<keyword evidence="7" id="KW-1185">Reference proteome</keyword>
<protein>
    <recommendedName>
        <fullName evidence="5">Sec-independent protein translocase protein TatC</fullName>
    </recommendedName>
</protein>
<keyword evidence="5" id="KW-0653">Protein transport</keyword>
<dbReference type="PANTHER" id="PTHR30371">
    <property type="entry name" value="SEC-INDEPENDENT PROTEIN TRANSLOCASE PROTEIN TATC"/>
    <property type="match status" value="1"/>
</dbReference>
<dbReference type="HAMAP" id="MF_00902">
    <property type="entry name" value="TatC"/>
    <property type="match status" value="1"/>
</dbReference>
<feature type="transmembrane region" description="Helical" evidence="5">
    <location>
        <begin position="211"/>
        <end position="230"/>
    </location>
</feature>
<evidence type="ECO:0000256" key="2">
    <source>
        <dbReference type="ARBA" id="ARBA00022692"/>
    </source>
</evidence>
<dbReference type="GO" id="GO:0009977">
    <property type="term" value="F:proton motive force dependent protein transmembrane transporter activity"/>
    <property type="evidence" value="ECO:0007669"/>
    <property type="project" value="TreeGrafter"/>
</dbReference>